<comment type="subcellular location">
    <subcellularLocation>
        <location evidence="1">Cytoplasm</location>
        <location evidence="1">Cytoskeleton</location>
    </subcellularLocation>
</comment>
<dbReference type="AlphaFoldDB" id="A0A7J8FZQ4"/>
<keyword evidence="7" id="KW-0413">Isomerase</keyword>
<comment type="caution">
    <text evidence="10">The sequence shown here is derived from an EMBL/GenBank/DDBJ whole genome shotgun (WGS) entry which is preliminary data.</text>
</comment>
<dbReference type="GO" id="GO:0000226">
    <property type="term" value="P:microtubule cytoskeleton organization"/>
    <property type="evidence" value="ECO:0007669"/>
    <property type="project" value="UniProtKB-ARBA"/>
</dbReference>
<dbReference type="Pfam" id="PF21126">
    <property type="entry name" value="KATNA1_MIT"/>
    <property type="match status" value="1"/>
</dbReference>
<evidence type="ECO:0000256" key="8">
    <source>
        <dbReference type="SAM" id="MobiDB-lite"/>
    </source>
</evidence>
<dbReference type="FunFam" id="1.20.58.80:FF:000003">
    <property type="entry name" value="Katanin p60 ATPase-containing subunit A1"/>
    <property type="match status" value="1"/>
</dbReference>
<keyword evidence="4" id="KW-0547">Nucleotide-binding</keyword>
<keyword evidence="2" id="KW-0963">Cytoplasm</keyword>
<keyword evidence="11" id="KW-1185">Reference proteome</keyword>
<evidence type="ECO:0000256" key="5">
    <source>
        <dbReference type="ARBA" id="ARBA00022840"/>
    </source>
</evidence>
<evidence type="ECO:0000256" key="4">
    <source>
        <dbReference type="ARBA" id="ARBA00022741"/>
    </source>
</evidence>
<gene>
    <name evidence="10" type="ORF">HJG59_007077</name>
</gene>
<protein>
    <submittedName>
        <fullName evidence="10">Katanin catalytic subunit A1 like 1</fullName>
    </submittedName>
</protein>
<feature type="region of interest" description="Disordered" evidence="8">
    <location>
        <begin position="155"/>
        <end position="178"/>
    </location>
</feature>
<sequence>MNLAEICDNAKKGREYALLGNYDSSMVYYQGVIQQIHRHCQSVRDPAIKGKWQQVRQELLEEYEQVKSIVNTLESFKIDKPPDFPVSCQDEPFRDPAVWPPPVPAEHSCMKFLCILDINPLSNIWFANYFLPFDRVGGRERKREKNIYVKGTHQVATTHTTNQGRGQTAPEVRALSGN</sequence>
<keyword evidence="5" id="KW-0067">ATP-binding</keyword>
<dbReference type="GO" id="GO:0016853">
    <property type="term" value="F:isomerase activity"/>
    <property type="evidence" value="ECO:0007669"/>
    <property type="project" value="UniProtKB-KW"/>
</dbReference>
<evidence type="ECO:0000313" key="10">
    <source>
        <dbReference type="EMBL" id="KAF6452632.1"/>
    </source>
</evidence>
<evidence type="ECO:0000313" key="11">
    <source>
        <dbReference type="Proteomes" id="UP000550707"/>
    </source>
</evidence>
<feature type="domain" description="Katanin p60 ATPase-containing subunit A1 MIT" evidence="9">
    <location>
        <begin position="6"/>
        <end position="69"/>
    </location>
</feature>
<dbReference type="EMBL" id="JACASF010000010">
    <property type="protein sequence ID" value="KAF6452632.1"/>
    <property type="molecule type" value="Genomic_DNA"/>
</dbReference>
<dbReference type="InterPro" id="IPR048611">
    <property type="entry name" value="KATNA1_MIT"/>
</dbReference>
<keyword evidence="3" id="KW-0493">Microtubule</keyword>
<dbReference type="GO" id="GO:0005524">
    <property type="term" value="F:ATP binding"/>
    <property type="evidence" value="ECO:0007669"/>
    <property type="project" value="UniProtKB-KW"/>
</dbReference>
<dbReference type="Proteomes" id="UP000550707">
    <property type="component" value="Unassembled WGS sequence"/>
</dbReference>
<evidence type="ECO:0000256" key="2">
    <source>
        <dbReference type="ARBA" id="ARBA00022490"/>
    </source>
</evidence>
<reference evidence="10 11" key="1">
    <citation type="journal article" date="2020" name="Nature">
        <title>Six reference-quality genomes reveal evolution of bat adaptations.</title>
        <authorList>
            <person name="Jebb D."/>
            <person name="Huang Z."/>
            <person name="Pippel M."/>
            <person name="Hughes G.M."/>
            <person name="Lavrichenko K."/>
            <person name="Devanna P."/>
            <person name="Winkler S."/>
            <person name="Jermiin L.S."/>
            <person name="Skirmuntt E.C."/>
            <person name="Katzourakis A."/>
            <person name="Burkitt-Gray L."/>
            <person name="Ray D.A."/>
            <person name="Sullivan K.A.M."/>
            <person name="Roscito J.G."/>
            <person name="Kirilenko B.M."/>
            <person name="Davalos L.M."/>
            <person name="Corthals A.P."/>
            <person name="Power M.L."/>
            <person name="Jones G."/>
            <person name="Ransome R.D."/>
            <person name="Dechmann D.K.N."/>
            <person name="Locatelli A.G."/>
            <person name="Puechmaille S.J."/>
            <person name="Fedrigo O."/>
            <person name="Jarvis E.D."/>
            <person name="Hiller M."/>
            <person name="Vernes S.C."/>
            <person name="Myers E.W."/>
            <person name="Teeling E.C."/>
        </authorList>
    </citation>
    <scope>NUCLEOTIDE SEQUENCE [LARGE SCALE GENOMIC DNA]</scope>
    <source>
        <strain evidence="10">MMolMol1</strain>
        <tissue evidence="10">Muscle</tissue>
    </source>
</reference>
<dbReference type="InterPro" id="IPR036181">
    <property type="entry name" value="MIT_dom_sf"/>
</dbReference>
<evidence type="ECO:0000256" key="7">
    <source>
        <dbReference type="ARBA" id="ARBA00023235"/>
    </source>
</evidence>
<evidence type="ECO:0000259" key="9">
    <source>
        <dbReference type="Pfam" id="PF21126"/>
    </source>
</evidence>
<keyword evidence="6" id="KW-0206">Cytoskeleton</keyword>
<evidence type="ECO:0000256" key="1">
    <source>
        <dbReference type="ARBA" id="ARBA00004245"/>
    </source>
</evidence>
<evidence type="ECO:0000256" key="6">
    <source>
        <dbReference type="ARBA" id="ARBA00023212"/>
    </source>
</evidence>
<evidence type="ECO:0000256" key="3">
    <source>
        <dbReference type="ARBA" id="ARBA00022701"/>
    </source>
</evidence>
<feature type="compositionally biased region" description="Polar residues" evidence="8">
    <location>
        <begin position="155"/>
        <end position="166"/>
    </location>
</feature>
<proteinExistence type="predicted"/>
<organism evidence="10 11">
    <name type="scientific">Molossus molossus</name>
    <name type="common">Pallas' mastiff bat</name>
    <name type="synonym">Vespertilio molossus</name>
    <dbReference type="NCBI Taxonomy" id="27622"/>
    <lineage>
        <taxon>Eukaryota</taxon>
        <taxon>Metazoa</taxon>
        <taxon>Chordata</taxon>
        <taxon>Craniata</taxon>
        <taxon>Vertebrata</taxon>
        <taxon>Euteleostomi</taxon>
        <taxon>Mammalia</taxon>
        <taxon>Eutheria</taxon>
        <taxon>Laurasiatheria</taxon>
        <taxon>Chiroptera</taxon>
        <taxon>Yangochiroptera</taxon>
        <taxon>Molossidae</taxon>
        <taxon>Molossus</taxon>
    </lineage>
</organism>
<dbReference type="GO" id="GO:0005874">
    <property type="term" value="C:microtubule"/>
    <property type="evidence" value="ECO:0007669"/>
    <property type="project" value="UniProtKB-KW"/>
</dbReference>
<name>A0A7J8FZQ4_MOLMO</name>
<accession>A0A7J8FZQ4</accession>
<dbReference type="SUPFAM" id="SSF116846">
    <property type="entry name" value="MIT domain"/>
    <property type="match status" value="1"/>
</dbReference>
<dbReference type="CDD" id="cd21748">
    <property type="entry name" value="Kp60-NTD"/>
    <property type="match status" value="1"/>
</dbReference>
<dbReference type="Gene3D" id="1.20.58.80">
    <property type="entry name" value="Phosphotransferase system, lactose/cellobiose-type IIA subunit"/>
    <property type="match status" value="1"/>
</dbReference>